<organism evidence="8 10">
    <name type="scientific">Bacillus clarus</name>
    <dbReference type="NCBI Taxonomy" id="2338372"/>
    <lineage>
        <taxon>Bacteria</taxon>
        <taxon>Bacillati</taxon>
        <taxon>Bacillota</taxon>
        <taxon>Bacilli</taxon>
        <taxon>Bacillales</taxon>
        <taxon>Bacillaceae</taxon>
        <taxon>Bacillus</taxon>
        <taxon>Bacillus cereus group</taxon>
    </lineage>
</organism>
<keyword evidence="5" id="KW-0812">Transmembrane</keyword>
<dbReference type="InterPro" id="IPR020616">
    <property type="entry name" value="Thiolase_N"/>
</dbReference>
<accession>A0A090YXQ6</accession>
<keyword evidence="5" id="KW-1133">Transmembrane helix</keyword>
<dbReference type="Pfam" id="PF00108">
    <property type="entry name" value="Thiolase_N"/>
    <property type="match status" value="1"/>
</dbReference>
<dbReference type="InterPro" id="IPR002155">
    <property type="entry name" value="Thiolase"/>
</dbReference>
<feature type="transmembrane region" description="Helical" evidence="5">
    <location>
        <begin position="341"/>
        <end position="360"/>
    </location>
</feature>
<dbReference type="GO" id="GO:0006635">
    <property type="term" value="P:fatty acid beta-oxidation"/>
    <property type="evidence" value="ECO:0007669"/>
    <property type="project" value="TreeGrafter"/>
</dbReference>
<keyword evidence="2 4" id="KW-0808">Transferase</keyword>
<reference evidence="8 10" key="1">
    <citation type="submission" date="2014-04" db="EMBL/GenBank/DDBJ databases">
        <authorList>
            <person name="Bishop-Lilly K.A."/>
            <person name="Broomall S.M."/>
            <person name="Chain P.S."/>
            <person name="Chertkov O."/>
            <person name="Coyne S.R."/>
            <person name="Daligault H.E."/>
            <person name="Davenport K.W."/>
            <person name="Erkkila T."/>
            <person name="Frey K.G."/>
            <person name="Gibbons H.S."/>
            <person name="Gu W."/>
            <person name="Jaissle J."/>
            <person name="Johnson S.L."/>
            <person name="Koroleva G.I."/>
            <person name="Ladner J.T."/>
            <person name="Lo C.-C."/>
            <person name="Minogue T.D."/>
            <person name="Munk C."/>
            <person name="Palacios G.F."/>
            <person name="Redden C.L."/>
            <person name="Rosenzweig C.N."/>
            <person name="Scholz M.B."/>
            <person name="Teshima H."/>
            <person name="Xu Y."/>
        </authorList>
    </citation>
    <scope>NUCLEOTIDE SEQUENCE [LARGE SCALE GENOMIC DNA]</scope>
    <source>
        <strain evidence="8 10">BHP</strain>
    </source>
</reference>
<dbReference type="EMBL" id="QVOD01000039">
    <property type="protein sequence ID" value="RFT64023.1"/>
    <property type="molecule type" value="Genomic_DNA"/>
</dbReference>
<sequence length="365" mass="39381">MNRAVIVEVKRTPIGKKNGMLRDYEVQQLAAPLLACLSEGIEREIDDVILGNVVGPGGNVARLSALEAGLGYHIPGVTIDRQCGAGLEAIRTACHLIQGGAGNCYIAGGVESTSTSLFKNRARFSPDSIGNPDMGLAAEYVAERYNITKEMQDEYACLSYKRTLQALEKEYIQEEILPSYFNGILDEAVKREMNYERMIKRTKPVFLQNGTVTAGNSCGVNDGACAVLVMEEEQARELGYKPVLRFVHSAVVGVDPNLPGTGPIFAMQKLLGEMNLVIEDIDSIEMNEAFAAKVVACAQTLQIPYEKLNVNGGAIALGHPYGASGAMLVARLFYQARRENVKYVVATLGIGGGIGLALLFEKVEG</sequence>
<dbReference type="GO" id="GO:0010124">
    <property type="term" value="P:phenylacetate catabolic process"/>
    <property type="evidence" value="ECO:0007669"/>
    <property type="project" value="TreeGrafter"/>
</dbReference>
<evidence type="ECO:0000256" key="5">
    <source>
        <dbReference type="SAM" id="Phobius"/>
    </source>
</evidence>
<dbReference type="PANTHER" id="PTHR43853:SF3">
    <property type="entry name" value="ACETYL-COA C-ACETYLTRANSFERASE YHFS-RELATED"/>
    <property type="match status" value="1"/>
</dbReference>
<feature type="domain" description="Thiolase N-terminal" evidence="6">
    <location>
        <begin position="5"/>
        <end position="233"/>
    </location>
</feature>
<name>A0A090YXQ6_9BACI</name>
<dbReference type="EMBL" id="JMQC01000008">
    <property type="protein sequence ID" value="KFN02735.1"/>
    <property type="molecule type" value="Genomic_DNA"/>
</dbReference>
<keyword evidence="3 4" id="KW-0012">Acyltransferase</keyword>
<evidence type="ECO:0000259" key="7">
    <source>
        <dbReference type="Pfam" id="PF02803"/>
    </source>
</evidence>
<evidence type="ECO:0000259" key="6">
    <source>
        <dbReference type="Pfam" id="PF00108"/>
    </source>
</evidence>
<dbReference type="GO" id="GO:0003988">
    <property type="term" value="F:acetyl-CoA C-acyltransferase activity"/>
    <property type="evidence" value="ECO:0007669"/>
    <property type="project" value="TreeGrafter"/>
</dbReference>
<dbReference type="STRING" id="1405.B7492_19215"/>
<dbReference type="SUPFAM" id="SSF53901">
    <property type="entry name" value="Thiolase-like"/>
    <property type="match status" value="1"/>
</dbReference>
<comment type="caution">
    <text evidence="8">The sequence shown here is derived from an EMBL/GenBank/DDBJ whole genome shotgun (WGS) entry which is preliminary data.</text>
</comment>
<dbReference type="Gene3D" id="3.40.47.10">
    <property type="match status" value="2"/>
</dbReference>
<dbReference type="PIRSF" id="PIRSF000429">
    <property type="entry name" value="Ac-CoA_Ac_transf"/>
    <property type="match status" value="1"/>
</dbReference>
<evidence type="ECO:0000256" key="2">
    <source>
        <dbReference type="ARBA" id="ARBA00022679"/>
    </source>
</evidence>
<dbReference type="Proteomes" id="UP000029389">
    <property type="component" value="Unassembled WGS sequence"/>
</dbReference>
<dbReference type="PATRIC" id="fig|1405.8.peg.660"/>
<reference evidence="9 11" key="2">
    <citation type="submission" date="2018-08" db="EMBL/GenBank/DDBJ databases">
        <title>Bacillus clarus sp. nov. strain PS00077A.</title>
        <authorList>
            <person name="Mendez Acevedo M."/>
            <person name="Carroll L."/>
            <person name="Mukherjee M."/>
            <person name="Wiedmann M."/>
            <person name="Kovac J."/>
        </authorList>
    </citation>
    <scope>NUCLEOTIDE SEQUENCE [LARGE SCALE GENOMIC DNA]</scope>
    <source>
        <strain evidence="9 11">PS00077A</strain>
    </source>
</reference>
<dbReference type="InterPro" id="IPR016039">
    <property type="entry name" value="Thiolase-like"/>
</dbReference>
<comment type="similarity">
    <text evidence="1 4">Belongs to the thiolase-like superfamily. Thiolase family.</text>
</comment>
<evidence type="ECO:0000256" key="3">
    <source>
        <dbReference type="ARBA" id="ARBA00023315"/>
    </source>
</evidence>
<keyword evidence="5" id="KW-0472">Membrane</keyword>
<dbReference type="AlphaFoldDB" id="A0A090YXQ6"/>
<dbReference type="CDD" id="cd00751">
    <property type="entry name" value="thiolase"/>
    <property type="match status" value="1"/>
</dbReference>
<dbReference type="Pfam" id="PF02803">
    <property type="entry name" value="Thiolase_C"/>
    <property type="match status" value="1"/>
</dbReference>
<evidence type="ECO:0000313" key="11">
    <source>
        <dbReference type="Proteomes" id="UP000264294"/>
    </source>
</evidence>
<dbReference type="InterPro" id="IPR020617">
    <property type="entry name" value="Thiolase_C"/>
</dbReference>
<dbReference type="InterPro" id="IPR020613">
    <property type="entry name" value="Thiolase_CS"/>
</dbReference>
<evidence type="ECO:0000256" key="4">
    <source>
        <dbReference type="RuleBase" id="RU003557"/>
    </source>
</evidence>
<dbReference type="GO" id="GO:0005737">
    <property type="term" value="C:cytoplasm"/>
    <property type="evidence" value="ECO:0007669"/>
    <property type="project" value="UniProtKB-ARBA"/>
</dbReference>
<dbReference type="PANTHER" id="PTHR43853">
    <property type="entry name" value="3-KETOACYL-COA THIOLASE, PEROXISOMAL"/>
    <property type="match status" value="1"/>
</dbReference>
<dbReference type="RefSeq" id="WP_042979144.1">
    <property type="nucleotide sequence ID" value="NZ_JMQC01000008.1"/>
</dbReference>
<evidence type="ECO:0000313" key="8">
    <source>
        <dbReference type="EMBL" id="KFN02735.1"/>
    </source>
</evidence>
<evidence type="ECO:0000313" key="10">
    <source>
        <dbReference type="Proteomes" id="UP000029389"/>
    </source>
</evidence>
<feature type="domain" description="Thiolase C-terminal" evidence="7">
    <location>
        <begin position="241"/>
        <end position="362"/>
    </location>
</feature>
<protein>
    <submittedName>
        <fullName evidence="8">Acetyl-CoA C-acetyltransferase family protein</fullName>
    </submittedName>
    <submittedName>
        <fullName evidence="9">Acetyl-CoA C-acyltransferase</fullName>
    </submittedName>
</protein>
<dbReference type="InterPro" id="IPR050215">
    <property type="entry name" value="Thiolase-like_sf_Thiolase"/>
</dbReference>
<dbReference type="Proteomes" id="UP000264294">
    <property type="component" value="Unassembled WGS sequence"/>
</dbReference>
<keyword evidence="11" id="KW-1185">Reference proteome</keyword>
<evidence type="ECO:0000313" key="9">
    <source>
        <dbReference type="EMBL" id="RFT64023.1"/>
    </source>
</evidence>
<gene>
    <name evidence="9" type="ORF">D0U04_22920</name>
    <name evidence="8" type="ORF">DJ93_487</name>
</gene>
<dbReference type="NCBIfam" id="TIGR01930">
    <property type="entry name" value="AcCoA-C-Actrans"/>
    <property type="match status" value="1"/>
</dbReference>
<evidence type="ECO:0000256" key="1">
    <source>
        <dbReference type="ARBA" id="ARBA00010982"/>
    </source>
</evidence>
<dbReference type="NCBIfam" id="NF005212">
    <property type="entry name" value="PRK06690.1"/>
    <property type="match status" value="1"/>
</dbReference>
<proteinExistence type="inferred from homology"/>
<dbReference type="PROSITE" id="PS00737">
    <property type="entry name" value="THIOLASE_2"/>
    <property type="match status" value="1"/>
</dbReference>